<name>A0ABU8RD36_9PSED</name>
<accession>A0ABU8RD36</accession>
<dbReference type="InterPro" id="IPR023696">
    <property type="entry name" value="Ureohydrolase_dom_sf"/>
</dbReference>
<comment type="caution">
    <text evidence="5">The sequence shown here is derived from an EMBL/GenBank/DDBJ whole genome shotgun (WGS) entry which is preliminary data.</text>
</comment>
<evidence type="ECO:0000313" key="5">
    <source>
        <dbReference type="EMBL" id="MEJ5907671.1"/>
    </source>
</evidence>
<organism evidence="5 6">
    <name type="scientific">Pseudomonas kermanshahensis</name>
    <dbReference type="NCBI Taxonomy" id="2745482"/>
    <lineage>
        <taxon>Bacteria</taxon>
        <taxon>Pseudomonadati</taxon>
        <taxon>Pseudomonadota</taxon>
        <taxon>Gammaproteobacteria</taxon>
        <taxon>Pseudomonadales</taxon>
        <taxon>Pseudomonadaceae</taxon>
        <taxon>Pseudomonas</taxon>
    </lineage>
</organism>
<dbReference type="Gene3D" id="3.40.800.10">
    <property type="entry name" value="Ureohydrolase domain"/>
    <property type="match status" value="1"/>
</dbReference>
<dbReference type="InterPro" id="IPR006035">
    <property type="entry name" value="Ureohydrolase"/>
</dbReference>
<reference evidence="5 6" key="1">
    <citation type="submission" date="2024-02" db="EMBL/GenBank/DDBJ databases">
        <title>Identification of pathogenicity and growth-promoting functions of Pseudomonas putida variants.</title>
        <authorList>
            <person name="Sun J."/>
        </authorList>
    </citation>
    <scope>NUCLEOTIDE SEQUENCE [LARGE SCALE GENOMIC DNA]</scope>
    <source>
        <strain evidence="5 6">A04</strain>
    </source>
</reference>
<dbReference type="InterPro" id="IPR020855">
    <property type="entry name" value="Ureohydrolase_Mn_BS"/>
</dbReference>
<dbReference type="PROSITE" id="PS01053">
    <property type="entry name" value="ARGINASE_1"/>
    <property type="match status" value="1"/>
</dbReference>
<dbReference type="PROSITE" id="PS51409">
    <property type="entry name" value="ARGINASE_2"/>
    <property type="match status" value="1"/>
</dbReference>
<dbReference type="GO" id="GO:0008783">
    <property type="term" value="F:agmatinase activity"/>
    <property type="evidence" value="ECO:0007669"/>
    <property type="project" value="UniProtKB-EC"/>
</dbReference>
<evidence type="ECO:0000256" key="1">
    <source>
        <dbReference type="ARBA" id="ARBA00009227"/>
    </source>
</evidence>
<dbReference type="NCBIfam" id="TIGR01230">
    <property type="entry name" value="agmatinase"/>
    <property type="match status" value="1"/>
</dbReference>
<evidence type="ECO:0000256" key="3">
    <source>
        <dbReference type="ARBA" id="ARBA00022801"/>
    </source>
</evidence>
<evidence type="ECO:0000313" key="6">
    <source>
        <dbReference type="Proteomes" id="UP001377692"/>
    </source>
</evidence>
<proteinExistence type="inferred from homology"/>
<dbReference type="EMBL" id="JBBHLD010000031">
    <property type="protein sequence ID" value="MEJ5907671.1"/>
    <property type="molecule type" value="Genomic_DNA"/>
</dbReference>
<dbReference type="PIRSF" id="PIRSF036979">
    <property type="entry name" value="Arginase"/>
    <property type="match status" value="1"/>
</dbReference>
<dbReference type="CDD" id="cd11592">
    <property type="entry name" value="Agmatinase_PAH"/>
    <property type="match status" value="1"/>
</dbReference>
<gene>
    <name evidence="5" type="primary">speB</name>
    <name evidence="5" type="ORF">V7V80_23570</name>
</gene>
<dbReference type="PANTHER" id="PTHR11358">
    <property type="entry name" value="ARGINASE/AGMATINASE"/>
    <property type="match status" value="1"/>
</dbReference>
<evidence type="ECO:0000256" key="2">
    <source>
        <dbReference type="ARBA" id="ARBA00022723"/>
    </source>
</evidence>
<keyword evidence="6" id="KW-1185">Reference proteome</keyword>
<dbReference type="Pfam" id="PF00491">
    <property type="entry name" value="Arginase"/>
    <property type="match status" value="1"/>
</dbReference>
<dbReference type="PANTHER" id="PTHR11358:SF26">
    <property type="entry name" value="GUANIDINO ACID HYDROLASE, MITOCHONDRIAL"/>
    <property type="match status" value="1"/>
</dbReference>
<protein>
    <submittedName>
        <fullName evidence="5">Agmatinase</fullName>
        <ecNumber evidence="5">3.5.3.11</ecNumber>
    </submittedName>
</protein>
<dbReference type="Proteomes" id="UP001377692">
    <property type="component" value="Unassembled WGS sequence"/>
</dbReference>
<dbReference type="InterPro" id="IPR005925">
    <property type="entry name" value="Agmatinase-rel"/>
</dbReference>
<evidence type="ECO:0000256" key="4">
    <source>
        <dbReference type="RuleBase" id="RU003684"/>
    </source>
</evidence>
<dbReference type="EC" id="3.5.3.11" evidence="5"/>
<dbReference type="RefSeq" id="WP_186679902.1">
    <property type="nucleotide sequence ID" value="NZ_JABWRY020000001.1"/>
</dbReference>
<keyword evidence="3 4" id="KW-0378">Hydrolase</keyword>
<comment type="similarity">
    <text evidence="1">Belongs to the arginase family. Agmatinase subfamily.</text>
</comment>
<sequence>MSDHRLKTNLIDGQEYDPQKRPRFNEIASFMRAPVATSLSDIDIGLIGVPFDGGTSFRPGARLGPRGVRQQSCLMRTKSHYSDIAPFEVCKIRDMGDVFIDRMYNIEDAHACIERYYREVCAHNIMPLTVGGDHSITYPIFKALAKDGPIGMVHFDAHTDTWDSLYGSKFFHGAPFRRAVEDGLLDPLRTIQIGIRGSEHSGTPNFSLESGMRVIFIDEFDELGVEGVLKEIKRVVGDGKTYISFDVDGLDPAFAPGTGTPEAGGISMREALRLIRGMRGLNLIGGDVVEVAPDLDPSGLTTLNAATLMFDMLCVLADARAKHPLNGQTTNHQR</sequence>
<dbReference type="SUPFAM" id="SSF52768">
    <property type="entry name" value="Arginase/deacetylase"/>
    <property type="match status" value="1"/>
</dbReference>
<keyword evidence="2" id="KW-0479">Metal-binding</keyword>